<name>A0A1D8D2A4_CHLLM</name>
<organism evidence="2 3">
    <name type="scientific">Chlorobaculum limnaeum</name>
    <dbReference type="NCBI Taxonomy" id="274537"/>
    <lineage>
        <taxon>Bacteria</taxon>
        <taxon>Pseudomonadati</taxon>
        <taxon>Chlorobiota</taxon>
        <taxon>Chlorobiia</taxon>
        <taxon>Chlorobiales</taxon>
        <taxon>Chlorobiaceae</taxon>
        <taxon>Chlorobaculum</taxon>
    </lineage>
</organism>
<evidence type="ECO:0000313" key="3">
    <source>
        <dbReference type="Proteomes" id="UP000095185"/>
    </source>
</evidence>
<keyword evidence="3" id="KW-1185">Reference proteome</keyword>
<evidence type="ECO:0000313" key="2">
    <source>
        <dbReference type="EMBL" id="AOS84313.1"/>
    </source>
</evidence>
<dbReference type="CDD" id="cd10150">
    <property type="entry name" value="CobN_like"/>
    <property type="match status" value="1"/>
</dbReference>
<dbReference type="STRING" id="274537.BIU88_09330"/>
<dbReference type="Pfam" id="PF02514">
    <property type="entry name" value="CobN-Mg_chel"/>
    <property type="match status" value="1"/>
</dbReference>
<gene>
    <name evidence="2" type="ORF">BIU88_09330</name>
</gene>
<proteinExistence type="predicted"/>
<dbReference type="PANTHER" id="PTHR44119">
    <property type="entry name" value="MAGNESIUM-CHELATASE SUBUNIT CHLH, CHLOROPLASTIC"/>
    <property type="match status" value="1"/>
</dbReference>
<sequence length="1253" mass="139373">MITIAYYNNIHSSAIWHQLAAVVRGEGIELLSFGFGGEQAFVELLENGCIDLLLANVPPEAPGLQGLLPKMMQVPGRIALHPGLPESFSTVDDAELRTLRDYFGVLSRENYLNGLRRIAGLDHEPCRVVSTTGIFHPASDRFFESADEYATWLRKTGRWSENAPVAGIIMHYNLLAEANHADVDALVEALSESGIVPFCVFFDSEASMMQENRYPWHRLFTSGELRPDVVLNFLLGRLIATPEERHILKDLDVPVIQLIRNFMLSPEEWLADPVGISAMSLTHSLVQPEMFGAIDPVMVSGMIRKPGDPFTLRTAVPIDERIAMIARRVRRWVRLRHAPNTEKRVAVMLHNNPCKGVESTIGMAAGLDTFESLLSLLRRMQREGYDTGELPESGKALLDLIQDRKALLEFRWTTADEIMRKGGVLHAMHEEEYREWFDRLDVGVRERVDGDWGVFPGEGMVLEVNGKPALLITGLRFGKVFVMPQPKRGCYGARCDGEVCRILHDPNITPPHHWLATYRWVQKECDAVIHFGTSGALEYLPGKRAVLSGNCFSDISLGDLPNIYPYIMDVPGEGMTAKRRGRAVIIDHLTPVYRPAALTPELQRFNELLNEFRRAVDGNEKARMEALQEKLLELAVNLRFLPENATTAHLLNEAESLSRRIGLVTQSMVPDGMHRFGEPPPVESVASMLTAALPRLGDEYPSVAEVAALHPGLGGDDFMKAAELFAALLDLSPGEQAIRDAAEALPEALKAWCLKTAEGIGRAGDEQTSVIRALDGRYIDAGLADAPSSAKPDALPSGRNFYAADIMTMPTEAAWSIGCGMADMVLQKFHQEEGRFPESIGMSLWSSDAFKSDGELLSQIFALMGVRPVRQANGRVNGIEVIPLDELKVTIDGVSMPRPRIDVTIETSSIVRDMVPHFLALIDKAVAAVSALEEESPESNFVRKHTLEQLAALQESHAEQMEASIMQRLSLYRVFSSPPGVYANGVALALDASAWNDRRDLAETYINHAGYAYGGEQLDHGVKAYDLFSRQLARVEVSYIKQTSEEYDALDCGCYAASAGGMAAAAQVLSGKPAKTWWADATRPGNPDIRDFREEAERSVRAKLCNESWIASMKEHGFQGAQGFASRINNLFKWSATTGEVETWVFECVVETFVQNDENREWIRQQNPYALEEITRRLLEAEARGLWEARPDLLEAVRQAALSIEGDLEEHIGDVDESFQGGRIDIFTGKDVERWKQEWRLGVDSSERRTEKK</sequence>
<dbReference type="RefSeq" id="WP_069810505.1">
    <property type="nucleotide sequence ID" value="NZ_CP017305.1"/>
</dbReference>
<protein>
    <submittedName>
        <fullName evidence="2">Cobalamin biosynthesis protein CobN</fullName>
    </submittedName>
</protein>
<dbReference type="EMBL" id="CP017305">
    <property type="protein sequence ID" value="AOS84313.1"/>
    <property type="molecule type" value="Genomic_DNA"/>
</dbReference>
<dbReference type="InterPro" id="IPR003672">
    <property type="entry name" value="CobN/Mg_chltase"/>
</dbReference>
<dbReference type="KEGG" id="clz:BIU88_09330"/>
<feature type="domain" description="CobN/magnesium chelatase" evidence="1">
    <location>
        <begin position="102"/>
        <end position="1191"/>
    </location>
</feature>
<dbReference type="Proteomes" id="UP000095185">
    <property type="component" value="Chromosome"/>
</dbReference>
<evidence type="ECO:0000259" key="1">
    <source>
        <dbReference type="Pfam" id="PF02514"/>
    </source>
</evidence>
<accession>A0A1D8D2A4</accession>
<reference evidence="2" key="1">
    <citation type="submission" date="2016-09" db="EMBL/GenBank/DDBJ databases">
        <title>Genome sequence of Chlorobaculum limnaeum.</title>
        <authorList>
            <person name="Liu Z."/>
            <person name="Tank M."/>
            <person name="Bryant D.A."/>
        </authorList>
    </citation>
    <scope>NUCLEOTIDE SEQUENCE [LARGE SCALE GENOMIC DNA]</scope>
    <source>
        <strain evidence="2">DSM 1677</strain>
    </source>
</reference>
<dbReference type="AlphaFoldDB" id="A0A1D8D2A4"/>
<dbReference type="PANTHER" id="PTHR44119:SF7">
    <property type="entry name" value="MAGNESIUM CHELATASE SUBUNIT"/>
    <property type="match status" value="1"/>
</dbReference>